<evidence type="ECO:0000259" key="5">
    <source>
        <dbReference type="PROSITE" id="PS51379"/>
    </source>
</evidence>
<dbReference type="OrthoDB" id="9798098at2"/>
<dbReference type="InterPro" id="IPR007202">
    <property type="entry name" value="4Fe-4S_dom"/>
</dbReference>
<dbReference type="PROSITE" id="PS51379">
    <property type="entry name" value="4FE4S_FER_2"/>
    <property type="match status" value="2"/>
</dbReference>
<reference evidence="7 8" key="1">
    <citation type="submission" date="2019-04" db="EMBL/GenBank/DDBJ databases">
        <authorList>
            <person name="Poehlein A."/>
            <person name="Bengelsdorf F.R."/>
            <person name="Duerre P."/>
            <person name="Daniel R."/>
        </authorList>
    </citation>
    <scope>NUCLEOTIDE SEQUENCE [LARGE SCALE GENOMIC DNA]</scope>
    <source>
        <strain evidence="7 8">BS-1</strain>
    </source>
</reference>
<dbReference type="SUPFAM" id="SSF54862">
    <property type="entry name" value="4Fe-4S ferredoxins"/>
    <property type="match status" value="1"/>
</dbReference>
<evidence type="ECO:0000259" key="6">
    <source>
        <dbReference type="PROSITE" id="PS51656"/>
    </source>
</evidence>
<dbReference type="Proteomes" id="UP000297714">
    <property type="component" value="Unassembled WGS sequence"/>
</dbReference>
<dbReference type="PANTHER" id="PTHR43560">
    <property type="entry name" value="ION-TRANSLOCATING OXIDOREDUCTASE COMPLEX SUBUNIT B"/>
    <property type="match status" value="1"/>
</dbReference>
<dbReference type="EMBL" id="SRMQ01000002">
    <property type="protein sequence ID" value="TGJ77384.1"/>
    <property type="molecule type" value="Genomic_DNA"/>
</dbReference>
<evidence type="ECO:0000256" key="3">
    <source>
        <dbReference type="ARBA" id="ARBA00023004"/>
    </source>
</evidence>
<dbReference type="PANTHER" id="PTHR43560:SF1">
    <property type="entry name" value="ION-TRANSLOCATING OXIDOREDUCTASE COMPLEX SUBUNIT B"/>
    <property type="match status" value="1"/>
</dbReference>
<dbReference type="AlphaFoldDB" id="A0A4Z0Y0X1"/>
<dbReference type="Gene3D" id="1.10.15.40">
    <property type="entry name" value="Electron transport complex subunit B, putative Fe-S cluster"/>
    <property type="match status" value="1"/>
</dbReference>
<dbReference type="RefSeq" id="WP_135657848.1">
    <property type="nucleotide sequence ID" value="NZ_SRMQ01000002.1"/>
</dbReference>
<name>A0A4Z0Y0X1_9FIRM</name>
<evidence type="ECO:0000313" key="8">
    <source>
        <dbReference type="Proteomes" id="UP000297714"/>
    </source>
</evidence>
<evidence type="ECO:0000256" key="4">
    <source>
        <dbReference type="ARBA" id="ARBA00023014"/>
    </source>
</evidence>
<dbReference type="Gene3D" id="3.40.950.10">
    <property type="entry name" value="Fe-only Hydrogenase (Larger Subunit), Chain L, domain 3"/>
    <property type="match status" value="1"/>
</dbReference>
<evidence type="ECO:0000256" key="1">
    <source>
        <dbReference type="ARBA" id="ARBA00022485"/>
    </source>
</evidence>
<dbReference type="InterPro" id="IPR017896">
    <property type="entry name" value="4Fe4S_Fe-S-bd"/>
</dbReference>
<dbReference type="EC" id="1.12.7.2" evidence="7"/>
<dbReference type="Pfam" id="PF04060">
    <property type="entry name" value="FeS"/>
    <property type="match status" value="1"/>
</dbReference>
<keyword evidence="7" id="KW-0560">Oxidoreductase</keyword>
<evidence type="ECO:0000313" key="7">
    <source>
        <dbReference type="EMBL" id="TGJ77384.1"/>
    </source>
</evidence>
<keyword evidence="4" id="KW-0411">Iron-sulfur</keyword>
<keyword evidence="2" id="KW-0479">Metal-binding</keyword>
<protein>
    <submittedName>
        <fullName evidence="7">Periplasmic hydrogenase large subunit</fullName>
        <ecNumber evidence="7">1.12.7.2</ecNumber>
    </submittedName>
</protein>
<accession>A0A4Z0Y0X1</accession>
<keyword evidence="8" id="KW-1185">Reference proteome</keyword>
<evidence type="ECO:0000256" key="2">
    <source>
        <dbReference type="ARBA" id="ARBA00022723"/>
    </source>
</evidence>
<keyword evidence="3" id="KW-0408">Iron</keyword>
<dbReference type="GO" id="GO:0046872">
    <property type="term" value="F:metal ion binding"/>
    <property type="evidence" value="ECO:0007669"/>
    <property type="project" value="UniProtKB-KW"/>
</dbReference>
<dbReference type="GO" id="GO:0008901">
    <property type="term" value="F:ferredoxin hydrogenase activity"/>
    <property type="evidence" value="ECO:0007669"/>
    <property type="project" value="UniProtKB-EC"/>
</dbReference>
<dbReference type="InterPro" id="IPR017900">
    <property type="entry name" value="4Fe4S_Fe_S_CS"/>
</dbReference>
<dbReference type="PROSITE" id="PS00198">
    <property type="entry name" value="4FE4S_FER_1"/>
    <property type="match status" value="2"/>
</dbReference>
<comment type="caution">
    <text evidence="7">The sequence shown here is derived from an EMBL/GenBank/DDBJ whole genome shotgun (WGS) entry which is preliminary data.</text>
</comment>
<dbReference type="Pfam" id="PF02906">
    <property type="entry name" value="Fe_hyd_lg_C"/>
    <property type="match status" value="1"/>
</dbReference>
<keyword evidence="1" id="KW-0004">4Fe-4S</keyword>
<dbReference type="Gene3D" id="3.30.70.20">
    <property type="match status" value="1"/>
</dbReference>
<dbReference type="InterPro" id="IPR009016">
    <property type="entry name" value="Fe_hydrogenase"/>
</dbReference>
<dbReference type="SUPFAM" id="SSF53920">
    <property type="entry name" value="Fe-only hydrogenase"/>
    <property type="match status" value="1"/>
</dbReference>
<dbReference type="GO" id="GO:0051539">
    <property type="term" value="F:4 iron, 4 sulfur cluster binding"/>
    <property type="evidence" value="ECO:0007669"/>
    <property type="project" value="UniProtKB-KW"/>
</dbReference>
<feature type="domain" description="4Fe-4S ferredoxin-type" evidence="5">
    <location>
        <begin position="6"/>
        <end position="35"/>
    </location>
</feature>
<dbReference type="InterPro" id="IPR050395">
    <property type="entry name" value="4Fe4S_Ferredoxin_RnfB"/>
</dbReference>
<dbReference type="Pfam" id="PF13237">
    <property type="entry name" value="Fer4_10"/>
    <property type="match status" value="1"/>
</dbReference>
<organism evidence="7 8">
    <name type="scientific">Caproiciproducens galactitolivorans</name>
    <dbReference type="NCBI Taxonomy" id="642589"/>
    <lineage>
        <taxon>Bacteria</taxon>
        <taxon>Bacillati</taxon>
        <taxon>Bacillota</taxon>
        <taxon>Clostridia</taxon>
        <taxon>Eubacteriales</taxon>
        <taxon>Acutalibacteraceae</taxon>
        <taxon>Caproiciproducens</taxon>
    </lineage>
</organism>
<dbReference type="PROSITE" id="PS51656">
    <property type="entry name" value="4FE4S"/>
    <property type="match status" value="1"/>
</dbReference>
<feature type="domain" description="4Fe-4S" evidence="6">
    <location>
        <begin position="362"/>
        <end position="421"/>
    </location>
</feature>
<proteinExistence type="predicted"/>
<feature type="domain" description="4Fe-4S ferredoxin-type" evidence="5">
    <location>
        <begin position="36"/>
        <end position="64"/>
    </location>
</feature>
<gene>
    <name evidence="7" type="primary">hydA_3</name>
    <name evidence="7" type="ORF">CAGA_07540</name>
</gene>
<sequence>MNQFFHSVTLDKEKCMGCTNCIKRCPTEAIRVRAGKAKIISERCIDCGECIRVCPHHAKKAKSDSLDMIRDFAYKIALPAPTLYGQFNNLDDIDIVLTGLKNIGFDEVFEVSSSAELVSEATRKLMQQGKLKKPVISSACPAVVRLIRVRFPDLCSHVLQLNSPMETAARLAKREAARKTGLPRGQIGAFFITPCPAKVTAIKMPISCKKSEVDGAIAISEIYPKLTAAMESGKPVEPLLHSGIIGVGWASSGGEASALLNDKYLAADGIENVIRVLEELEDEKIREMDFIELNACSGGCVGGVLCVENAYVAKARLQRLRRYLPVSQNHIDGKLPVGMQWQKNLLFAPVLKLSDDMNEALRMMAEIDRIQEELPGLDCGSCGAPTCRALAEDIVRGFAKKNQCIFILREEIKHVADALSSMGTFPAQADEEEKKR</sequence>
<dbReference type="InterPro" id="IPR004108">
    <property type="entry name" value="Fe_hydrogenase_lsu_C"/>
</dbReference>